<dbReference type="PANTHER" id="PTHR33452:SF1">
    <property type="entry name" value="INNER MEMBRANE PROTEIN YPHA-RELATED"/>
    <property type="match status" value="1"/>
</dbReference>
<accession>A0A927BG15</accession>
<dbReference type="InterPro" id="IPR032808">
    <property type="entry name" value="DoxX"/>
</dbReference>
<dbReference type="PANTHER" id="PTHR33452">
    <property type="entry name" value="OXIDOREDUCTASE CATD-RELATED"/>
    <property type="match status" value="1"/>
</dbReference>
<dbReference type="AlphaFoldDB" id="A0A927BG15"/>
<evidence type="ECO:0000256" key="3">
    <source>
        <dbReference type="ARBA" id="ARBA00022475"/>
    </source>
</evidence>
<dbReference type="InterPro" id="IPR051907">
    <property type="entry name" value="DoxX-like_oxidoreductase"/>
</dbReference>
<evidence type="ECO:0000313" key="9">
    <source>
        <dbReference type="Proteomes" id="UP000612233"/>
    </source>
</evidence>
<keyword evidence="9" id="KW-1185">Reference proteome</keyword>
<feature type="transmembrane region" description="Helical" evidence="7">
    <location>
        <begin position="121"/>
        <end position="140"/>
    </location>
</feature>
<evidence type="ECO:0000256" key="5">
    <source>
        <dbReference type="ARBA" id="ARBA00022989"/>
    </source>
</evidence>
<organism evidence="8 9">
    <name type="scientific">Hymenobacter montanus</name>
    <dbReference type="NCBI Taxonomy" id="2771359"/>
    <lineage>
        <taxon>Bacteria</taxon>
        <taxon>Pseudomonadati</taxon>
        <taxon>Bacteroidota</taxon>
        <taxon>Cytophagia</taxon>
        <taxon>Cytophagales</taxon>
        <taxon>Hymenobacteraceae</taxon>
        <taxon>Hymenobacter</taxon>
    </lineage>
</organism>
<gene>
    <name evidence="8" type="ORF">IC235_20190</name>
</gene>
<sequence length="154" mass="16689">MTTGFSSARLDIGSLTARLVLAFVLFPHGAQKMLGWFGGYGFDGTMGFFTSTVHLPYIVGLAVILIEFFAPLLLVLGLATRFCALAIISLMLGIVVTSHLANGFFMNWFGNQPGEGYEYHLLFIGLAVALLVLGPGRYSVDAWLARRRAQLALA</sequence>
<dbReference type="EMBL" id="JACXAD010000031">
    <property type="protein sequence ID" value="MBD2770212.1"/>
    <property type="molecule type" value="Genomic_DNA"/>
</dbReference>
<reference evidence="8" key="1">
    <citation type="submission" date="2020-09" db="EMBL/GenBank/DDBJ databases">
        <authorList>
            <person name="Kim M.K."/>
        </authorList>
    </citation>
    <scope>NUCLEOTIDE SEQUENCE</scope>
    <source>
        <strain evidence="8">BT664</strain>
    </source>
</reference>
<evidence type="ECO:0000256" key="4">
    <source>
        <dbReference type="ARBA" id="ARBA00022692"/>
    </source>
</evidence>
<evidence type="ECO:0000256" key="2">
    <source>
        <dbReference type="ARBA" id="ARBA00006679"/>
    </source>
</evidence>
<comment type="similarity">
    <text evidence="2">Belongs to the DoxX family.</text>
</comment>
<keyword evidence="4 7" id="KW-0812">Transmembrane</keyword>
<dbReference type="Pfam" id="PF07681">
    <property type="entry name" value="DoxX"/>
    <property type="match status" value="1"/>
</dbReference>
<feature type="transmembrane region" description="Helical" evidence="7">
    <location>
        <begin position="82"/>
        <end position="101"/>
    </location>
</feature>
<keyword evidence="5 7" id="KW-1133">Transmembrane helix</keyword>
<evidence type="ECO:0000256" key="1">
    <source>
        <dbReference type="ARBA" id="ARBA00004651"/>
    </source>
</evidence>
<comment type="caution">
    <text evidence="8">The sequence shown here is derived from an EMBL/GenBank/DDBJ whole genome shotgun (WGS) entry which is preliminary data.</text>
</comment>
<keyword evidence="3" id="KW-1003">Cell membrane</keyword>
<evidence type="ECO:0000256" key="6">
    <source>
        <dbReference type="ARBA" id="ARBA00023136"/>
    </source>
</evidence>
<dbReference type="GO" id="GO:0005886">
    <property type="term" value="C:plasma membrane"/>
    <property type="evidence" value="ECO:0007669"/>
    <property type="project" value="UniProtKB-SubCell"/>
</dbReference>
<dbReference type="Proteomes" id="UP000612233">
    <property type="component" value="Unassembled WGS sequence"/>
</dbReference>
<evidence type="ECO:0000256" key="7">
    <source>
        <dbReference type="SAM" id="Phobius"/>
    </source>
</evidence>
<evidence type="ECO:0000313" key="8">
    <source>
        <dbReference type="EMBL" id="MBD2770212.1"/>
    </source>
</evidence>
<keyword evidence="6 7" id="KW-0472">Membrane</keyword>
<protein>
    <submittedName>
        <fullName evidence="8">DoxX family protein</fullName>
    </submittedName>
</protein>
<proteinExistence type="inferred from homology"/>
<feature type="transmembrane region" description="Helical" evidence="7">
    <location>
        <begin position="55"/>
        <end position="75"/>
    </location>
</feature>
<dbReference type="RefSeq" id="WP_191007023.1">
    <property type="nucleotide sequence ID" value="NZ_JACXAD010000031.1"/>
</dbReference>
<comment type="subcellular location">
    <subcellularLocation>
        <location evidence="1">Cell membrane</location>
        <topology evidence="1">Multi-pass membrane protein</topology>
    </subcellularLocation>
</comment>
<name>A0A927BG15_9BACT</name>